<gene>
    <name evidence="2" type="ORF">Scep_014727</name>
</gene>
<dbReference type="Proteomes" id="UP001419268">
    <property type="component" value="Unassembled WGS sequence"/>
</dbReference>
<organism evidence="2 3">
    <name type="scientific">Stephania cephalantha</name>
    <dbReference type="NCBI Taxonomy" id="152367"/>
    <lineage>
        <taxon>Eukaryota</taxon>
        <taxon>Viridiplantae</taxon>
        <taxon>Streptophyta</taxon>
        <taxon>Embryophyta</taxon>
        <taxon>Tracheophyta</taxon>
        <taxon>Spermatophyta</taxon>
        <taxon>Magnoliopsida</taxon>
        <taxon>Ranunculales</taxon>
        <taxon>Menispermaceae</taxon>
        <taxon>Menispermoideae</taxon>
        <taxon>Cissampelideae</taxon>
        <taxon>Stephania</taxon>
    </lineage>
</organism>
<dbReference type="PANTHER" id="PTHR33739">
    <property type="entry name" value="OS07G0681500 PROTEIN"/>
    <property type="match status" value="1"/>
</dbReference>
<evidence type="ECO:0000256" key="1">
    <source>
        <dbReference type="SAM" id="SignalP"/>
    </source>
</evidence>
<evidence type="ECO:0000313" key="2">
    <source>
        <dbReference type="EMBL" id="KAK9125881.1"/>
    </source>
</evidence>
<dbReference type="GO" id="GO:2000762">
    <property type="term" value="P:regulation of phenylpropanoid metabolic process"/>
    <property type="evidence" value="ECO:0007669"/>
    <property type="project" value="InterPro"/>
</dbReference>
<sequence>MTTYKIFSLAFLLLFRLWKFYRPPHEHCMMEGHRYFMPDLTLEYLLSLHNSCIALNNSASKETVDKTVCSLEASLSKVYIDPFPKLRAWYCQNKACIASAVSGFCNADPVHQVANRILRMIFWKIAKGVPASSGHSTISSNNISGSPGFTGEVACEGHMPPAWEVLEATPYVLEAILTACAHGQLSSKDLTTGLRNLVDFLPASLATIISYFAAETTQGIWKPVAMNGID</sequence>
<feature type="signal peptide" evidence="1">
    <location>
        <begin position="1"/>
        <end position="20"/>
    </location>
</feature>
<reference evidence="2 3" key="1">
    <citation type="submission" date="2024-01" db="EMBL/GenBank/DDBJ databases">
        <title>Genome assemblies of Stephania.</title>
        <authorList>
            <person name="Yang L."/>
        </authorList>
    </citation>
    <scope>NUCLEOTIDE SEQUENCE [LARGE SCALE GENOMIC DNA]</scope>
    <source>
        <strain evidence="2">JXDWG</strain>
        <tissue evidence="2">Leaf</tissue>
    </source>
</reference>
<dbReference type="GO" id="GO:0016592">
    <property type="term" value="C:mediator complex"/>
    <property type="evidence" value="ECO:0007669"/>
    <property type="project" value="InterPro"/>
</dbReference>
<dbReference type="EMBL" id="JBBNAG010000006">
    <property type="protein sequence ID" value="KAK9125881.1"/>
    <property type="molecule type" value="Genomic_DNA"/>
</dbReference>
<keyword evidence="3" id="KW-1185">Reference proteome</keyword>
<evidence type="ECO:0000313" key="3">
    <source>
        <dbReference type="Proteomes" id="UP001419268"/>
    </source>
</evidence>
<keyword evidence="1" id="KW-0732">Signal</keyword>
<dbReference type="AlphaFoldDB" id="A0AAP0J4D9"/>
<name>A0AAP0J4D9_9MAGN</name>
<dbReference type="PANTHER" id="PTHR33739:SF3">
    <property type="entry name" value="OS07G0681500 PROTEIN"/>
    <property type="match status" value="1"/>
</dbReference>
<proteinExistence type="predicted"/>
<accession>A0AAP0J4D9</accession>
<feature type="chain" id="PRO_5042892449" evidence="1">
    <location>
        <begin position="21"/>
        <end position="230"/>
    </location>
</feature>
<dbReference type="InterPro" id="IPR039638">
    <property type="entry name" value="MED33A/B"/>
</dbReference>
<protein>
    <submittedName>
        <fullName evidence="2">Uncharacterized protein</fullName>
    </submittedName>
</protein>
<comment type="caution">
    <text evidence="2">The sequence shown here is derived from an EMBL/GenBank/DDBJ whole genome shotgun (WGS) entry which is preliminary data.</text>
</comment>